<name>A0A9P8Q7D9_WICPI</name>
<comment type="caution">
    <text evidence="5">The sequence shown here is derived from an EMBL/GenBank/DDBJ whole genome shotgun (WGS) entry which is preliminary data.</text>
</comment>
<sequence length="568" mass="63188">MIEERLLNFSVDGKPHKKLDPKLVIAPFQNSKIPKLNVPTDIQSFSWNSELPPTNSAFTQTSNSNSKKEYITSPISVRVSTSPNASTPSSSLSDELTNPIAQSTHCGDNSTPKVPTHPKTLSLPNITSESSTKFQQVESLRSIQMFPGVSFEDLLKSEHEQYITHESLCQALRTEPSDFSVGDYYDIILKRGISDPDVNRSRSEFLRKRLYNTKVNSQVPLVNSEVTALKFHTSLNPTIFAGDLSGRLGILSVNLSTGEETRALIEVNDSKVSKFGSGKGTASDRITKIENHSLEHDKIFTSSSGGRFDYIDLNHLKPMVQFQVNEAHGITDMHCYENLVYYSNTNGDVGIIDIRQNSNGTNKSMISNVQQEPITGFSVSPHNNNWIAFVSPERNVKIWDMRYNNGPERSTLVGSDMQTPGNCDSISWNIDNQILTTCATANTVSILNINLHSVSPFQSKQTTQVFPMINIRHNLNVTNHAMTPITTQWQRSPNDQIQKFTIPNLSQYSATTQNQSDNYFIDVFDSHGNQLANLSDWRIGSPVVSTAVHDSENFTAAGISSGRVYLFI</sequence>
<keyword evidence="3" id="KW-0227">DNA damage</keyword>
<dbReference type="AlphaFoldDB" id="A0A9P8Q7D9"/>
<accession>A0A9P8Q7D9</accession>
<evidence type="ECO:0000256" key="1">
    <source>
        <dbReference type="ARBA" id="ARBA00022574"/>
    </source>
</evidence>
<keyword evidence="1 3" id="KW-0853">WD repeat</keyword>
<dbReference type="PANTHER" id="PTHR14773">
    <property type="entry name" value="WD REPEAT-CONTAINING PROTEIN 76"/>
    <property type="match status" value="1"/>
</dbReference>
<keyword evidence="3" id="KW-0238">DNA-binding</keyword>
<reference evidence="5" key="1">
    <citation type="journal article" date="2021" name="Open Biol.">
        <title>Shared evolutionary footprints suggest mitochondrial oxidative damage underlies multiple complex I losses in fungi.</title>
        <authorList>
            <person name="Schikora-Tamarit M.A."/>
            <person name="Marcet-Houben M."/>
            <person name="Nosek J."/>
            <person name="Gabaldon T."/>
        </authorList>
    </citation>
    <scope>NUCLEOTIDE SEQUENCE</scope>
    <source>
        <strain evidence="5">CBS2887</strain>
    </source>
</reference>
<dbReference type="InterPro" id="IPR036322">
    <property type="entry name" value="WD40_repeat_dom_sf"/>
</dbReference>
<dbReference type="GO" id="GO:0003677">
    <property type="term" value="F:DNA binding"/>
    <property type="evidence" value="ECO:0007669"/>
    <property type="project" value="UniProtKB-UniRule"/>
</dbReference>
<organism evidence="5 6">
    <name type="scientific">Wickerhamomyces pijperi</name>
    <name type="common">Yeast</name>
    <name type="synonym">Pichia pijperi</name>
    <dbReference type="NCBI Taxonomy" id="599730"/>
    <lineage>
        <taxon>Eukaryota</taxon>
        <taxon>Fungi</taxon>
        <taxon>Dikarya</taxon>
        <taxon>Ascomycota</taxon>
        <taxon>Saccharomycotina</taxon>
        <taxon>Saccharomycetes</taxon>
        <taxon>Phaffomycetales</taxon>
        <taxon>Wickerhamomycetaceae</taxon>
        <taxon>Wickerhamomyces</taxon>
    </lineage>
</organism>
<comment type="similarity">
    <text evidence="3">Belongs to the WD repeat DDB2/WDR76 family.</text>
</comment>
<protein>
    <recommendedName>
        <fullName evidence="3">DNA damage-binding protein CMR1</fullName>
    </recommendedName>
</protein>
<keyword evidence="6" id="KW-1185">Reference proteome</keyword>
<keyword evidence="2" id="KW-0677">Repeat</keyword>
<dbReference type="GO" id="GO:0006974">
    <property type="term" value="P:DNA damage response"/>
    <property type="evidence" value="ECO:0007669"/>
    <property type="project" value="UniProtKB-KW"/>
</dbReference>
<evidence type="ECO:0000313" key="6">
    <source>
        <dbReference type="Proteomes" id="UP000774326"/>
    </source>
</evidence>
<evidence type="ECO:0000256" key="4">
    <source>
        <dbReference type="SAM" id="MobiDB-lite"/>
    </source>
</evidence>
<dbReference type="InterPro" id="IPR015943">
    <property type="entry name" value="WD40/YVTN_repeat-like_dom_sf"/>
</dbReference>
<dbReference type="InterPro" id="IPR050853">
    <property type="entry name" value="WD_repeat_DNA-damage-binding"/>
</dbReference>
<evidence type="ECO:0000256" key="3">
    <source>
        <dbReference type="RuleBase" id="RU365004"/>
    </source>
</evidence>
<dbReference type="GO" id="GO:0005634">
    <property type="term" value="C:nucleus"/>
    <property type="evidence" value="ECO:0007669"/>
    <property type="project" value="TreeGrafter"/>
</dbReference>
<dbReference type="GO" id="GO:2000001">
    <property type="term" value="P:regulation of DNA damage checkpoint"/>
    <property type="evidence" value="ECO:0007669"/>
    <property type="project" value="TreeGrafter"/>
</dbReference>
<proteinExistence type="inferred from homology"/>
<reference evidence="5" key="2">
    <citation type="submission" date="2021-01" db="EMBL/GenBank/DDBJ databases">
        <authorList>
            <person name="Schikora-Tamarit M.A."/>
        </authorList>
    </citation>
    <scope>NUCLEOTIDE SEQUENCE</scope>
    <source>
        <strain evidence="5">CBS2887</strain>
    </source>
</reference>
<gene>
    <name evidence="5" type="ORF">WICPIJ_004705</name>
</gene>
<evidence type="ECO:0000313" key="5">
    <source>
        <dbReference type="EMBL" id="KAH3684325.1"/>
    </source>
</evidence>
<dbReference type="SUPFAM" id="SSF50978">
    <property type="entry name" value="WD40 repeat-like"/>
    <property type="match status" value="1"/>
</dbReference>
<dbReference type="Proteomes" id="UP000774326">
    <property type="component" value="Unassembled WGS sequence"/>
</dbReference>
<comment type="function">
    <text evidence="3">DNA-binding protein that binds to both single- and double-stranded DNA. Binds preferentially to UV-damaged DNA. May be involved in DNA-metabolic processes.</text>
</comment>
<dbReference type="EMBL" id="JAEUBG010002607">
    <property type="protein sequence ID" value="KAH3684325.1"/>
    <property type="molecule type" value="Genomic_DNA"/>
</dbReference>
<feature type="compositionally biased region" description="Polar residues" evidence="4">
    <location>
        <begin position="104"/>
        <end position="113"/>
    </location>
</feature>
<dbReference type="Gene3D" id="2.130.10.10">
    <property type="entry name" value="YVTN repeat-like/Quinoprotein amine dehydrogenase"/>
    <property type="match status" value="1"/>
</dbReference>
<dbReference type="PANTHER" id="PTHR14773:SF0">
    <property type="entry name" value="WD REPEAT-CONTAINING PROTEIN 76"/>
    <property type="match status" value="1"/>
</dbReference>
<feature type="region of interest" description="Disordered" evidence="4">
    <location>
        <begin position="104"/>
        <end position="125"/>
    </location>
</feature>
<evidence type="ECO:0000256" key="2">
    <source>
        <dbReference type="ARBA" id="ARBA00022737"/>
    </source>
</evidence>